<dbReference type="PROSITE" id="PS00058">
    <property type="entry name" value="DNA_MISMATCH_REPAIR_1"/>
    <property type="match status" value="1"/>
</dbReference>
<feature type="region of interest" description="Disordered" evidence="4">
    <location>
        <begin position="588"/>
        <end position="625"/>
    </location>
</feature>
<dbReference type="GO" id="GO:0006298">
    <property type="term" value="P:mismatch repair"/>
    <property type="evidence" value="ECO:0007669"/>
    <property type="project" value="InterPro"/>
</dbReference>
<evidence type="ECO:0000256" key="1">
    <source>
        <dbReference type="ARBA" id="ARBA00006082"/>
    </source>
</evidence>
<feature type="DNA-binding region" description="HMG box" evidence="3">
    <location>
        <begin position="539"/>
        <end position="607"/>
    </location>
</feature>
<dbReference type="FunFam" id="3.30.230.10:FF:000030">
    <property type="entry name" value="PMS1 homolog 1, mismatch repair system component"/>
    <property type="match status" value="1"/>
</dbReference>
<evidence type="ECO:0000256" key="4">
    <source>
        <dbReference type="SAM" id="MobiDB-lite"/>
    </source>
</evidence>
<dbReference type="Pfam" id="PF00505">
    <property type="entry name" value="HMG_box"/>
    <property type="match status" value="1"/>
</dbReference>
<reference evidence="6" key="2">
    <citation type="submission" date="2025-09" db="UniProtKB">
        <authorList>
            <consortium name="Ensembl"/>
        </authorList>
    </citation>
    <scope>IDENTIFICATION</scope>
</reference>
<dbReference type="SMART" id="SM00398">
    <property type="entry name" value="HMG"/>
    <property type="match status" value="1"/>
</dbReference>
<dbReference type="PROSITE" id="PS50118">
    <property type="entry name" value="HMG_BOX_2"/>
    <property type="match status" value="1"/>
</dbReference>
<keyword evidence="2" id="KW-0227">DNA damage</keyword>
<dbReference type="InterPro" id="IPR009071">
    <property type="entry name" value="HMG_box_dom"/>
</dbReference>
<dbReference type="SMART" id="SM01340">
    <property type="entry name" value="DNA_mis_repair"/>
    <property type="match status" value="1"/>
</dbReference>
<dbReference type="GO" id="GO:0030983">
    <property type="term" value="F:mismatched DNA binding"/>
    <property type="evidence" value="ECO:0007669"/>
    <property type="project" value="InterPro"/>
</dbReference>
<feature type="compositionally biased region" description="Polar residues" evidence="4">
    <location>
        <begin position="492"/>
        <end position="503"/>
    </location>
</feature>
<dbReference type="RefSeq" id="XP_024142933.1">
    <property type="nucleotide sequence ID" value="XM_024287165.1"/>
</dbReference>
<keyword evidence="7" id="KW-1185">Reference proteome</keyword>
<dbReference type="InterPro" id="IPR013507">
    <property type="entry name" value="DNA_mismatch_S5_2-like"/>
</dbReference>
<dbReference type="Gene3D" id="3.30.230.10">
    <property type="match status" value="1"/>
</dbReference>
<keyword evidence="3" id="KW-0539">Nucleus</keyword>
<dbReference type="FunFam" id="1.10.30.10:FF:000026">
    <property type="entry name" value="PMS1 homolog 1, mismatch repair system component"/>
    <property type="match status" value="1"/>
</dbReference>
<protein>
    <submittedName>
        <fullName evidence="6">PMS1 homolog 1, mismatch repair system component</fullName>
    </submittedName>
</protein>
<dbReference type="AlphaFoldDB" id="A0A3B3E098"/>
<dbReference type="GO" id="GO:0032389">
    <property type="term" value="C:MutLalpha complex"/>
    <property type="evidence" value="ECO:0007669"/>
    <property type="project" value="TreeGrafter"/>
</dbReference>
<feature type="domain" description="HMG box" evidence="5">
    <location>
        <begin position="539"/>
        <end position="607"/>
    </location>
</feature>
<proteinExistence type="inferred from homology"/>
<evidence type="ECO:0000313" key="6">
    <source>
        <dbReference type="Ensembl" id="ENSOMEP00000035030.1"/>
    </source>
</evidence>
<dbReference type="PANTHER" id="PTHR10073:SF54">
    <property type="entry name" value="PMS1 PROTEIN HOMOLOG 1"/>
    <property type="match status" value="1"/>
</dbReference>
<dbReference type="RefSeq" id="XP_024142932.1">
    <property type="nucleotide sequence ID" value="XM_024287164.1"/>
</dbReference>
<dbReference type="Ensembl" id="ENSOMET00000029608.1">
    <property type="protein sequence ID" value="ENSOMEP00000035030.1"/>
    <property type="gene ID" value="ENSOMEG00000022030.1"/>
</dbReference>
<evidence type="ECO:0000259" key="5">
    <source>
        <dbReference type="PROSITE" id="PS50118"/>
    </source>
</evidence>
<dbReference type="RefSeq" id="XP_024142934.1">
    <property type="nucleotide sequence ID" value="XM_024287166.2"/>
</dbReference>
<dbReference type="PANTHER" id="PTHR10073">
    <property type="entry name" value="DNA MISMATCH REPAIR PROTEIN MLH, PMS, MUTL"/>
    <property type="match status" value="1"/>
</dbReference>
<dbReference type="InterPro" id="IPR038973">
    <property type="entry name" value="MutL/Mlh/Pms-like"/>
</dbReference>
<feature type="region of interest" description="Disordered" evidence="4">
    <location>
        <begin position="344"/>
        <end position="418"/>
    </location>
</feature>
<evidence type="ECO:0000256" key="2">
    <source>
        <dbReference type="ARBA" id="ARBA00022763"/>
    </source>
</evidence>
<dbReference type="Gene3D" id="3.30.565.10">
    <property type="entry name" value="Histidine kinase-like ATPase, C-terminal domain"/>
    <property type="match status" value="1"/>
</dbReference>
<accession>A0A3B3E098</accession>
<dbReference type="STRING" id="30732.ENSOMEP00000035030"/>
<dbReference type="Proteomes" id="UP000261560">
    <property type="component" value="Unplaced"/>
</dbReference>
<dbReference type="Pfam" id="PF01119">
    <property type="entry name" value="DNA_mis_repair"/>
    <property type="match status" value="1"/>
</dbReference>
<name>A0A3B3E098_ORYME</name>
<sequence length="900" mass="99872">MKLLPPDSVRLLSSSQVITSVLNVVKELLENSLDAGASSIDVKMENYGLDRIEVRDNGHGVKAADAPVMAVRHFTSKICSHEDLEHLETYGFRGEALGSICAVAELSVTTKTEEDDISTQYTLDPTGKIVSQKPSHLGCGTSVTVLKLFKNLPVRRQYYSSTKKCKEELKKVQDLLITYAIIKPELRLSLVHNKVVVWQKTKVADNRSALLATLGPSVVANLLQCHQEQEEPEIVLDGFLPKPGADYSSTSSSTPDKTFLYVNNRPVQLKEIMKLLRQHYCAQYSEDAVRNRYPTLMLNITVSPSSVDVNLTPDKSQVLLHNKEAVLTALEALLVSLYGFRLSSDPSSEKQSSHEKVVPPPSPLQMDDLQEEKRGSTEKALSLNDVEDNGHKHGGTVSSTGNADVLIDRQPSNCSSSSSIADDWIVNRIQAELQSDFSLCEIEMSENQSGESLTDAESPAAGTSEDQIPAVDWSRGTALIDPSSGEPLQPVTIHQPSKHNQSDFAEVKRQSSPNKKTVNSITEKGAALTAYDMISNRTIRGPLSAAALFEKEARTEVLREKPTASLQEISTTVHERWKNLREEDRKKYEEKAKKHLEHHGQKTKQVSEDASTPKAQMPGQKRKAPLSNQQLLDELFAAHPQKKLKKPECKPFQPLPCSVAALRLKLQRLSSQNHATPQGLQLVNRLASQNAWVLLNGQKLMLLNPFRVNEALLFKRLLEDNILPAVSLQNPVQLTDGNLGGVQYTETLCGMEKHKPQLDGGVFFSDPRLVANGFKIKLTASHMSAERHLEVTAMADCVPFLGVGDLREILTAVLHRKASTVKECRPLKVRSYLQSEAVRLARQLPTNLSREDAEETLRQMKLQLSEDNRACIHGRPFLHHLSDIPSTDEEAMSLFRPLTF</sequence>
<feature type="region of interest" description="Disordered" evidence="4">
    <location>
        <begin position="445"/>
        <end position="515"/>
    </location>
</feature>
<comment type="similarity">
    <text evidence="1">Belongs to the DNA mismatch repair MutL/HexB family.</text>
</comment>
<keyword evidence="3" id="KW-0238">DNA-binding</keyword>
<dbReference type="OrthoDB" id="10263226at2759"/>
<dbReference type="GeneID" id="112155504"/>
<dbReference type="GO" id="GO:0005524">
    <property type="term" value="F:ATP binding"/>
    <property type="evidence" value="ECO:0007669"/>
    <property type="project" value="InterPro"/>
</dbReference>
<organism evidence="6 7">
    <name type="scientific">Oryzias melastigma</name>
    <name type="common">Marine medaka</name>
    <dbReference type="NCBI Taxonomy" id="30732"/>
    <lineage>
        <taxon>Eukaryota</taxon>
        <taxon>Metazoa</taxon>
        <taxon>Chordata</taxon>
        <taxon>Craniata</taxon>
        <taxon>Vertebrata</taxon>
        <taxon>Euteleostomi</taxon>
        <taxon>Actinopterygii</taxon>
        <taxon>Neopterygii</taxon>
        <taxon>Teleostei</taxon>
        <taxon>Neoteleostei</taxon>
        <taxon>Acanthomorphata</taxon>
        <taxon>Ovalentaria</taxon>
        <taxon>Atherinomorphae</taxon>
        <taxon>Beloniformes</taxon>
        <taxon>Adrianichthyidae</taxon>
        <taxon>Oryziinae</taxon>
        <taxon>Oryzias</taxon>
    </lineage>
</organism>
<dbReference type="CDD" id="cd03485">
    <property type="entry name" value="MutL_Trans_hPMS_1_like"/>
    <property type="match status" value="1"/>
</dbReference>
<dbReference type="KEGG" id="oml:112155504"/>
<dbReference type="SUPFAM" id="SSF55874">
    <property type="entry name" value="ATPase domain of HSP90 chaperone/DNA topoisomerase II/histidine kinase"/>
    <property type="match status" value="1"/>
</dbReference>
<dbReference type="CTD" id="5378"/>
<dbReference type="InterPro" id="IPR036890">
    <property type="entry name" value="HATPase_C_sf"/>
</dbReference>
<dbReference type="OMA" id="HRCEDPE"/>
<feature type="compositionally biased region" description="Basic and acidic residues" evidence="4">
    <location>
        <begin position="347"/>
        <end position="357"/>
    </location>
</feature>
<dbReference type="CDD" id="cd16926">
    <property type="entry name" value="HATPase_MutL-MLH-PMS-like"/>
    <property type="match status" value="1"/>
</dbReference>
<dbReference type="Gene3D" id="1.10.30.10">
    <property type="entry name" value="High mobility group box domain"/>
    <property type="match status" value="1"/>
</dbReference>
<dbReference type="PaxDb" id="30732-ENSOMEP00000035030"/>
<dbReference type="InterPro" id="IPR014762">
    <property type="entry name" value="DNA_mismatch_repair_CS"/>
</dbReference>
<dbReference type="InterPro" id="IPR036910">
    <property type="entry name" value="HMG_box_dom_sf"/>
</dbReference>
<dbReference type="Pfam" id="PF13589">
    <property type="entry name" value="HATPase_c_3"/>
    <property type="match status" value="1"/>
</dbReference>
<dbReference type="SUPFAM" id="SSF47095">
    <property type="entry name" value="HMG-box"/>
    <property type="match status" value="1"/>
</dbReference>
<dbReference type="FunFam" id="3.30.565.10:FF:000017">
    <property type="entry name" value="PMS1 homolog 1, mismatch repair system component"/>
    <property type="match status" value="1"/>
</dbReference>
<evidence type="ECO:0000256" key="3">
    <source>
        <dbReference type="PROSITE-ProRule" id="PRU00267"/>
    </source>
</evidence>
<dbReference type="RefSeq" id="XP_024142931.1">
    <property type="nucleotide sequence ID" value="XM_024287163.1"/>
</dbReference>
<dbReference type="InterPro" id="IPR002099">
    <property type="entry name" value="MutL/Mlh/PMS"/>
</dbReference>
<evidence type="ECO:0000313" key="7">
    <source>
        <dbReference type="Proteomes" id="UP000261560"/>
    </source>
</evidence>
<dbReference type="GO" id="GO:0016887">
    <property type="term" value="F:ATP hydrolysis activity"/>
    <property type="evidence" value="ECO:0007669"/>
    <property type="project" value="InterPro"/>
</dbReference>
<dbReference type="GeneTree" id="ENSGT00940000157085"/>
<dbReference type="InterPro" id="IPR014721">
    <property type="entry name" value="Ribsml_uS5_D2-typ_fold_subgr"/>
</dbReference>
<dbReference type="SUPFAM" id="SSF54211">
    <property type="entry name" value="Ribosomal protein S5 domain 2-like"/>
    <property type="match status" value="1"/>
</dbReference>
<dbReference type="RefSeq" id="XP_024142930.1">
    <property type="nucleotide sequence ID" value="XM_024287162.1"/>
</dbReference>
<dbReference type="GO" id="GO:0140664">
    <property type="term" value="F:ATP-dependent DNA damage sensor activity"/>
    <property type="evidence" value="ECO:0007669"/>
    <property type="project" value="InterPro"/>
</dbReference>
<reference evidence="6" key="1">
    <citation type="submission" date="2025-08" db="UniProtKB">
        <authorList>
            <consortium name="Ensembl"/>
        </authorList>
    </citation>
    <scope>IDENTIFICATION</scope>
</reference>
<dbReference type="RefSeq" id="XP_024142935.1">
    <property type="nucleotide sequence ID" value="XM_024287167.2"/>
</dbReference>
<dbReference type="NCBIfam" id="TIGR00585">
    <property type="entry name" value="mutl"/>
    <property type="match status" value="1"/>
</dbReference>
<dbReference type="InterPro" id="IPR020568">
    <property type="entry name" value="Ribosomal_Su5_D2-typ_SF"/>
</dbReference>